<feature type="domain" description="Rhodanese" evidence="2">
    <location>
        <begin position="96"/>
        <end position="188"/>
    </location>
</feature>
<dbReference type="RefSeq" id="WP_338005234.1">
    <property type="nucleotide sequence ID" value="NZ_JAOPKA010000015.1"/>
</dbReference>
<gene>
    <name evidence="3" type="ORF">OB960_18680</name>
</gene>
<dbReference type="AlphaFoldDB" id="A0AAP2Z203"/>
<dbReference type="CDD" id="cd00158">
    <property type="entry name" value="RHOD"/>
    <property type="match status" value="1"/>
</dbReference>
<protein>
    <submittedName>
        <fullName evidence="3">Rhodanese-like domain-containing protein</fullName>
    </submittedName>
</protein>
<accession>A0AAP2Z203</accession>
<dbReference type="EMBL" id="JAOPKA010000015">
    <property type="protein sequence ID" value="MCU4743415.1"/>
    <property type="molecule type" value="Genomic_DNA"/>
</dbReference>
<dbReference type="Gene3D" id="3.40.250.10">
    <property type="entry name" value="Rhodanese-like domain"/>
    <property type="match status" value="1"/>
</dbReference>
<dbReference type="InterPro" id="IPR001763">
    <property type="entry name" value="Rhodanese-like_dom"/>
</dbReference>
<dbReference type="Proteomes" id="UP001321018">
    <property type="component" value="Unassembled WGS sequence"/>
</dbReference>
<evidence type="ECO:0000313" key="4">
    <source>
        <dbReference type="Proteomes" id="UP001321018"/>
    </source>
</evidence>
<dbReference type="SMART" id="SM00450">
    <property type="entry name" value="RHOD"/>
    <property type="match status" value="1"/>
</dbReference>
<feature type="region of interest" description="Disordered" evidence="1">
    <location>
        <begin position="25"/>
        <end position="82"/>
    </location>
</feature>
<evidence type="ECO:0000259" key="2">
    <source>
        <dbReference type="PROSITE" id="PS50206"/>
    </source>
</evidence>
<reference evidence="3" key="1">
    <citation type="submission" date="2022-09" db="EMBL/GenBank/DDBJ databases">
        <title>Enrichment on poylsaccharides allowed isolation of novel metabolic and taxonomic groups of Haloarchaea.</title>
        <authorList>
            <person name="Sorokin D.Y."/>
            <person name="Elcheninov A.G."/>
            <person name="Khizhniak T.V."/>
            <person name="Kolganova T.V."/>
            <person name="Kublanov I.V."/>
        </authorList>
    </citation>
    <scope>NUCLEOTIDE SEQUENCE</scope>
    <source>
        <strain evidence="3">AArc-xg1-1</strain>
    </source>
</reference>
<evidence type="ECO:0000256" key="1">
    <source>
        <dbReference type="SAM" id="MobiDB-lite"/>
    </source>
</evidence>
<name>A0AAP2Z203_9EURY</name>
<dbReference type="PROSITE" id="PS50206">
    <property type="entry name" value="RHODANESE_3"/>
    <property type="match status" value="1"/>
</dbReference>
<feature type="compositionally biased region" description="Acidic residues" evidence="1">
    <location>
        <begin position="29"/>
        <end position="39"/>
    </location>
</feature>
<evidence type="ECO:0000313" key="3">
    <source>
        <dbReference type="EMBL" id="MCU4743415.1"/>
    </source>
</evidence>
<sequence>MSNSLESTRRRVLASVCAGLAVAAGCLTDESDPSTDDGAESAGAETDTEASSEAEREPTQTESTDTDDAEHDYETERIAGVDVPLVPVDDAYEWHQEESARFVDARSEHQYERGHIASAVLSPAPDGLEEDDPVADWDREETIVTYCDCPHTLAGHRAAALVEDGYEDVYAIDEGSLAWRDRGYPMVGEDVVETSYTVRGRTDTAGDGATVVAEHEPTGQREAAVIDDDGSYELTLRFDGLTEESPITLETPDYWTEATLGELVDGEISSDGSIET</sequence>
<dbReference type="SUPFAM" id="SSF52821">
    <property type="entry name" value="Rhodanese/Cell cycle control phosphatase"/>
    <property type="match status" value="1"/>
</dbReference>
<comment type="caution">
    <text evidence="3">The sequence shown here is derived from an EMBL/GenBank/DDBJ whole genome shotgun (WGS) entry which is preliminary data.</text>
</comment>
<dbReference type="InterPro" id="IPR036873">
    <property type="entry name" value="Rhodanese-like_dom_sf"/>
</dbReference>
<proteinExistence type="predicted"/>
<organism evidence="3 4">
    <name type="scientific">Natronoglomus mannanivorans</name>
    <dbReference type="NCBI Taxonomy" id="2979990"/>
    <lineage>
        <taxon>Archaea</taxon>
        <taxon>Methanobacteriati</taxon>
        <taxon>Methanobacteriota</taxon>
        <taxon>Stenosarchaea group</taxon>
        <taxon>Halobacteria</taxon>
        <taxon>Halobacteriales</taxon>
        <taxon>Natrialbaceae</taxon>
        <taxon>Natronoglomus</taxon>
    </lineage>
</organism>
<dbReference type="Pfam" id="PF00581">
    <property type="entry name" value="Rhodanese"/>
    <property type="match status" value="1"/>
</dbReference>